<evidence type="ECO:0000256" key="1">
    <source>
        <dbReference type="SAM" id="MobiDB-lite"/>
    </source>
</evidence>
<name>A0ABV7L8Q8_9PROT</name>
<feature type="region of interest" description="Disordered" evidence="1">
    <location>
        <begin position="1"/>
        <end position="37"/>
    </location>
</feature>
<dbReference type="EMBL" id="JBHRTR010000054">
    <property type="protein sequence ID" value="MFC3231063.1"/>
    <property type="molecule type" value="Genomic_DNA"/>
</dbReference>
<proteinExistence type="predicted"/>
<evidence type="ECO:0000313" key="3">
    <source>
        <dbReference type="Proteomes" id="UP001595528"/>
    </source>
</evidence>
<dbReference type="Proteomes" id="UP001595528">
    <property type="component" value="Unassembled WGS sequence"/>
</dbReference>
<dbReference type="Gene3D" id="2.40.128.140">
    <property type="entry name" value="Outer membrane protein"/>
    <property type="match status" value="1"/>
</dbReference>
<evidence type="ECO:0000313" key="2">
    <source>
        <dbReference type="EMBL" id="MFC3231063.1"/>
    </source>
</evidence>
<organism evidence="2 3">
    <name type="scientific">Marinibaculum pumilum</name>
    <dbReference type="NCBI Taxonomy" id="1766165"/>
    <lineage>
        <taxon>Bacteria</taxon>
        <taxon>Pseudomonadati</taxon>
        <taxon>Pseudomonadota</taxon>
        <taxon>Alphaproteobacteria</taxon>
        <taxon>Rhodospirillales</taxon>
        <taxon>Rhodospirillaceae</taxon>
        <taxon>Marinibaculum</taxon>
    </lineage>
</organism>
<keyword evidence="3" id="KW-1185">Reference proteome</keyword>
<sequence length="340" mass="37071">MPAARAEGDGPAVFDKADPPPARAEVPVAQEGERDHDRGTLSLIWENDVFAGTDRNYTNGLRMSYVSAPVDGLGDWHRGIAGFVLGAEGVDEVRYGLAIGQSIFTPEDIEARQPLPDQHPYAGWLYGEYSIFAQRADRLRLAALQVGMVGPSAGAETVQNDVHDLIGVAEANGWDNQLHDELAFSVMFEQRDRAWLTRRVLGPELDLTPHYGFSLGTLQTQAKAGLTVRFGEDLRNDYGPPRIRPAVGGSGFFEAVDGFGWYLFGAVEGRAVARNIFLDGNTFQDSASVTKRPLVADFQGGLVLTFGATQLSYTIVTRTKEFETQSEPQIFGSVSLAVKF</sequence>
<comment type="caution">
    <text evidence="2">The sequence shown here is derived from an EMBL/GenBank/DDBJ whole genome shotgun (WGS) entry which is preliminary data.</text>
</comment>
<accession>A0ABV7L8Q8</accession>
<dbReference type="InterPro" id="IPR018707">
    <property type="entry name" value="LpxR"/>
</dbReference>
<dbReference type="Pfam" id="PF09982">
    <property type="entry name" value="LpxR"/>
    <property type="match status" value="1"/>
</dbReference>
<reference evidence="3" key="1">
    <citation type="journal article" date="2019" name="Int. J. Syst. Evol. Microbiol.">
        <title>The Global Catalogue of Microorganisms (GCM) 10K type strain sequencing project: providing services to taxonomists for standard genome sequencing and annotation.</title>
        <authorList>
            <consortium name="The Broad Institute Genomics Platform"/>
            <consortium name="The Broad Institute Genome Sequencing Center for Infectious Disease"/>
            <person name="Wu L."/>
            <person name="Ma J."/>
        </authorList>
    </citation>
    <scope>NUCLEOTIDE SEQUENCE [LARGE SCALE GENOMIC DNA]</scope>
    <source>
        <strain evidence="3">KCTC 42964</strain>
    </source>
</reference>
<dbReference type="InterPro" id="IPR037107">
    <property type="entry name" value="Put_OMP_sf"/>
</dbReference>
<protein>
    <submittedName>
        <fullName evidence="2">Lipid A deacylase LpxR family protein</fullName>
    </submittedName>
</protein>
<gene>
    <name evidence="2" type="ORF">ACFOGJ_27700</name>
</gene>